<dbReference type="Proteomes" id="UP000000594">
    <property type="component" value="Plasmid pXO2"/>
</dbReference>
<dbReference type="AlphaFoldDB" id="A7M7D7"/>
<keyword evidence="2" id="KW-1185">Reference proteome</keyword>
<dbReference type="HOGENOM" id="CLU_3401922_0_0_9"/>
<accession>A7M7D7</accession>
<gene>
    <name evidence="1" type="ordered locus">GBAA_pXO2_0047</name>
</gene>
<name>A7M7D7_BACAN</name>
<evidence type="ECO:0000313" key="2">
    <source>
        <dbReference type="Proteomes" id="UP000000594"/>
    </source>
</evidence>
<dbReference type="EMBL" id="AE017335">
    <property type="protein sequence ID" value="AAT28976.2"/>
    <property type="molecule type" value="Genomic_DNA"/>
</dbReference>
<geneLocation type="plasmid" evidence="1 2">
    <name>pXO2</name>
</geneLocation>
<keyword evidence="1" id="KW-0614">Plasmid</keyword>
<evidence type="ECO:0000313" key="1">
    <source>
        <dbReference type="EMBL" id="AAT28976.2"/>
    </source>
</evidence>
<proteinExistence type="predicted"/>
<protein>
    <submittedName>
        <fullName evidence="1">Uncharacterized protein</fullName>
    </submittedName>
</protein>
<dbReference type="KEGG" id="bar:GBAA_pXO2_0047"/>
<reference evidence="1 2" key="1">
    <citation type="journal article" date="2009" name="J. Bacteriol.">
        <title>The complete genome sequence of Bacillus anthracis Ames 'Ancestor'.</title>
        <authorList>
            <person name="Ravel J."/>
            <person name="Jiang L."/>
            <person name="Stanley S.T."/>
            <person name="Wilson M.R."/>
            <person name="Decker R.S."/>
            <person name="Read T.D."/>
            <person name="Worsham P."/>
            <person name="Keim P.S."/>
            <person name="Salzberg S.L."/>
            <person name="Fraser-Liggett C.M."/>
            <person name="Rasko D.A."/>
        </authorList>
    </citation>
    <scope>NUCLEOTIDE SEQUENCE [LARGE SCALE GENOMIC DNA]</scope>
    <source>
        <strain evidence="2">Ames ancestor</strain>
        <plasmid evidence="2">pXO2</plasmid>
    </source>
</reference>
<sequence>MQPFLRDFQLGVLENNAYMIFNIKVFLSEK</sequence>
<organism evidence="1 2">
    <name type="scientific">Bacillus anthracis</name>
    <name type="common">anthrax bacterium</name>
    <dbReference type="NCBI Taxonomy" id="1392"/>
    <lineage>
        <taxon>Bacteria</taxon>
        <taxon>Bacillati</taxon>
        <taxon>Bacillota</taxon>
        <taxon>Bacilli</taxon>
        <taxon>Bacillales</taxon>
        <taxon>Bacillaceae</taxon>
        <taxon>Bacillus</taxon>
        <taxon>Bacillus cereus group</taxon>
    </lineage>
</organism>